<dbReference type="WBParaSite" id="PSAMB.scaffold1394size32129.g12783.t1">
    <property type="protein sequence ID" value="PSAMB.scaffold1394size32129.g12783.t1"/>
    <property type="gene ID" value="PSAMB.scaffold1394size32129.g12783"/>
</dbReference>
<keyword evidence="3 8" id="KW-0812">Transmembrane</keyword>
<dbReference type="AlphaFoldDB" id="A0A914UZI2"/>
<evidence type="ECO:0000256" key="1">
    <source>
        <dbReference type="ARBA" id="ARBA00004606"/>
    </source>
</evidence>
<evidence type="ECO:0000313" key="10">
    <source>
        <dbReference type="WBParaSite" id="PSAMB.scaffold1394size32129.g12783.t1"/>
    </source>
</evidence>
<comment type="similarity">
    <text evidence="2">Belongs to the X(+)/potassium ATPases subunit beta family.</text>
</comment>
<dbReference type="GO" id="GO:0030007">
    <property type="term" value="P:intracellular potassium ion homeostasis"/>
    <property type="evidence" value="ECO:0007669"/>
    <property type="project" value="TreeGrafter"/>
</dbReference>
<dbReference type="InterPro" id="IPR038702">
    <property type="entry name" value="Na/K_ATPase_sub_beta_sf"/>
</dbReference>
<organism evidence="9 10">
    <name type="scientific">Plectus sambesii</name>
    <dbReference type="NCBI Taxonomy" id="2011161"/>
    <lineage>
        <taxon>Eukaryota</taxon>
        <taxon>Metazoa</taxon>
        <taxon>Ecdysozoa</taxon>
        <taxon>Nematoda</taxon>
        <taxon>Chromadorea</taxon>
        <taxon>Plectida</taxon>
        <taxon>Plectina</taxon>
        <taxon>Plectoidea</taxon>
        <taxon>Plectidae</taxon>
        <taxon>Plectus</taxon>
    </lineage>
</organism>
<dbReference type="PANTHER" id="PTHR11523">
    <property type="entry name" value="SODIUM/POTASSIUM-DEPENDENT ATPASE BETA SUBUNIT"/>
    <property type="match status" value="1"/>
</dbReference>
<keyword evidence="6 8" id="KW-0472">Membrane</keyword>
<proteinExistence type="inferred from homology"/>
<name>A0A914UZI2_9BILA</name>
<dbReference type="GO" id="GO:0001671">
    <property type="term" value="F:ATPase activator activity"/>
    <property type="evidence" value="ECO:0007669"/>
    <property type="project" value="TreeGrafter"/>
</dbReference>
<evidence type="ECO:0000256" key="8">
    <source>
        <dbReference type="SAM" id="Phobius"/>
    </source>
</evidence>
<reference evidence="10" key="1">
    <citation type="submission" date="2022-11" db="UniProtKB">
        <authorList>
            <consortium name="WormBaseParasite"/>
        </authorList>
    </citation>
    <scope>IDENTIFICATION</scope>
</reference>
<feature type="region of interest" description="Disordered" evidence="7">
    <location>
        <begin position="1"/>
        <end position="24"/>
    </location>
</feature>
<dbReference type="Gene3D" id="2.60.40.1660">
    <property type="entry name" value="Na, k-atpase alpha subunit"/>
    <property type="match status" value="1"/>
</dbReference>
<evidence type="ECO:0000256" key="3">
    <source>
        <dbReference type="ARBA" id="ARBA00022692"/>
    </source>
</evidence>
<dbReference type="PANTHER" id="PTHR11523:SF28">
    <property type="entry name" value="NA_K-ATPASE BETA SUBUNIT ISOFORM 4-RELATED"/>
    <property type="match status" value="1"/>
</dbReference>
<evidence type="ECO:0000256" key="2">
    <source>
        <dbReference type="ARBA" id="ARBA00005876"/>
    </source>
</evidence>
<comment type="subcellular location">
    <subcellularLocation>
        <location evidence="1">Membrane</location>
        <topology evidence="1">Single-pass type II membrane protein</topology>
    </subcellularLocation>
</comment>
<keyword evidence="4" id="KW-0735">Signal-anchor</keyword>
<dbReference type="InterPro" id="IPR000402">
    <property type="entry name" value="Na/K_ATPase_sub_beta"/>
</dbReference>
<keyword evidence="5 8" id="KW-1133">Transmembrane helix</keyword>
<dbReference type="GO" id="GO:0036376">
    <property type="term" value="P:sodium ion export across plasma membrane"/>
    <property type="evidence" value="ECO:0007669"/>
    <property type="project" value="TreeGrafter"/>
</dbReference>
<protein>
    <submittedName>
        <fullName evidence="10">Sodium/potassium-transporting ATPase subunit beta</fullName>
    </submittedName>
</protein>
<sequence>MSIAAADAPQSTPRRQSPSKKSSKKSSFTFLFNREAGTCLGRTGKSWLQIIMFYLTFYTCLGALWIACVAIFVQTLSDKVPKYYGKGSLIGTNPGMGYQPWLKKDPESTLVRFNVKDPKSYEKYTNALEEYLFKYKDANYTRRCTGNESNTDDTEQACRFDLDQFREKGCSAEQSFGYANGTPCVIVTLNRLIGWTPVAYPKGMEPEEVKGRYRAGDVAIRCNGAYEPDVEHIGIIENIPEMGIPGKFYPYKVMKNYHQPFAMVKFNSLKLNTLVMVACKAYASNILQDDADRLGLVRFELLIESKSPDEAKKGA</sequence>
<evidence type="ECO:0000313" key="9">
    <source>
        <dbReference type="Proteomes" id="UP000887566"/>
    </source>
</evidence>
<dbReference type="GO" id="GO:1990573">
    <property type="term" value="P:potassium ion import across plasma membrane"/>
    <property type="evidence" value="ECO:0007669"/>
    <property type="project" value="TreeGrafter"/>
</dbReference>
<evidence type="ECO:0000256" key="4">
    <source>
        <dbReference type="ARBA" id="ARBA00022968"/>
    </source>
</evidence>
<accession>A0A914UZI2</accession>
<keyword evidence="9" id="KW-1185">Reference proteome</keyword>
<dbReference type="GO" id="GO:0005890">
    <property type="term" value="C:sodium:potassium-exchanging ATPase complex"/>
    <property type="evidence" value="ECO:0007669"/>
    <property type="project" value="InterPro"/>
</dbReference>
<evidence type="ECO:0000256" key="6">
    <source>
        <dbReference type="ARBA" id="ARBA00023136"/>
    </source>
</evidence>
<evidence type="ECO:0000256" key="7">
    <source>
        <dbReference type="SAM" id="MobiDB-lite"/>
    </source>
</evidence>
<dbReference type="GO" id="GO:0006883">
    <property type="term" value="P:intracellular sodium ion homeostasis"/>
    <property type="evidence" value="ECO:0007669"/>
    <property type="project" value="TreeGrafter"/>
</dbReference>
<evidence type="ECO:0000256" key="5">
    <source>
        <dbReference type="ARBA" id="ARBA00022989"/>
    </source>
</evidence>
<dbReference type="Pfam" id="PF00287">
    <property type="entry name" value="Na_K-ATPase"/>
    <property type="match status" value="1"/>
</dbReference>
<feature type="transmembrane region" description="Helical" evidence="8">
    <location>
        <begin position="51"/>
        <end position="73"/>
    </location>
</feature>
<dbReference type="Proteomes" id="UP000887566">
    <property type="component" value="Unplaced"/>
</dbReference>